<accession>A0A852VQC2</accession>
<proteinExistence type="predicted"/>
<dbReference type="Proteomes" id="UP000554054">
    <property type="component" value="Unassembled WGS sequence"/>
</dbReference>
<evidence type="ECO:0000313" key="3">
    <source>
        <dbReference type="Proteomes" id="UP000554054"/>
    </source>
</evidence>
<keyword evidence="3" id="KW-1185">Reference proteome</keyword>
<evidence type="ECO:0000313" key="2">
    <source>
        <dbReference type="EMBL" id="NYF96903.1"/>
    </source>
</evidence>
<gene>
    <name evidence="2" type="ORF">BJY20_000295</name>
</gene>
<sequence>MTDINHEELAAGAKETNREWRAFEHRLRTFVHTMKVEGDSLVLEVGRTGGLHDLPTMEFVMGDILVLAVGGNHLDERHGGRAALVTRAMMLLRNKCAIPHPHLLTHRASGPCAQWSGVLGLEWTKGAGPGYAHPADRDTLLDLVEQTIGAEMPVGRDEDDDFFVDHEGQRIWIRVLPNVPAIEITARAAHGTTSRRQAAVEVGILNRSNPWIWWQVSGRDVFQTAIIDTSPFAPEHLTTTLEIFCQALSATRDDLALRVGGEVA</sequence>
<organism evidence="2 3">
    <name type="scientific">Janibacter cremeus</name>
    <dbReference type="NCBI Taxonomy" id="1285192"/>
    <lineage>
        <taxon>Bacteria</taxon>
        <taxon>Bacillati</taxon>
        <taxon>Actinomycetota</taxon>
        <taxon>Actinomycetes</taxon>
        <taxon>Micrococcales</taxon>
        <taxon>Intrasporangiaceae</taxon>
        <taxon>Janibacter</taxon>
    </lineage>
</organism>
<evidence type="ECO:0000259" key="1">
    <source>
        <dbReference type="Pfam" id="PF22551"/>
    </source>
</evidence>
<reference evidence="2 3" key="1">
    <citation type="submission" date="2020-07" db="EMBL/GenBank/DDBJ databases">
        <title>Sequencing the genomes of 1000 actinobacteria strains.</title>
        <authorList>
            <person name="Klenk H.-P."/>
        </authorList>
    </citation>
    <scope>NUCLEOTIDE SEQUENCE [LARGE SCALE GENOMIC DNA]</scope>
    <source>
        <strain evidence="2 3">DSM 26154</strain>
    </source>
</reference>
<dbReference type="Pfam" id="PF22551">
    <property type="entry name" value="TY-Chap1"/>
    <property type="match status" value="1"/>
</dbReference>
<dbReference type="AlphaFoldDB" id="A0A852VQC2"/>
<dbReference type="InterPro" id="IPR054343">
    <property type="entry name" value="TY-Chap_M"/>
</dbReference>
<feature type="domain" description="TY-Chap central" evidence="1">
    <location>
        <begin position="140"/>
        <end position="263"/>
    </location>
</feature>
<protein>
    <recommendedName>
        <fullName evidence="1">TY-Chap central domain-containing protein</fullName>
    </recommendedName>
</protein>
<comment type="caution">
    <text evidence="2">The sequence shown here is derived from an EMBL/GenBank/DDBJ whole genome shotgun (WGS) entry which is preliminary data.</text>
</comment>
<name>A0A852VQC2_9MICO</name>
<dbReference type="RefSeq" id="WP_185989901.1">
    <property type="nucleotide sequence ID" value="NZ_JACCAE010000001.1"/>
</dbReference>
<dbReference type="EMBL" id="JACCAE010000001">
    <property type="protein sequence ID" value="NYF96903.1"/>
    <property type="molecule type" value="Genomic_DNA"/>
</dbReference>